<evidence type="ECO:0000313" key="5">
    <source>
        <dbReference type="EMBL" id="KAK9143057.1"/>
    </source>
</evidence>
<dbReference type="AlphaFoldDB" id="A0AAP0K1V1"/>
<dbReference type="Gene3D" id="1.10.510.10">
    <property type="entry name" value="Transferase(Phosphotransferase) domain 1"/>
    <property type="match status" value="1"/>
</dbReference>
<dbReference type="GO" id="GO:0016301">
    <property type="term" value="F:kinase activity"/>
    <property type="evidence" value="ECO:0007669"/>
    <property type="project" value="UniProtKB-KW"/>
</dbReference>
<dbReference type="Proteomes" id="UP001420932">
    <property type="component" value="Unassembled WGS sequence"/>
</dbReference>
<sequence length="225" mass="25218">MDNVNSIWDGVTHSARLTLIKECRDIMATEIDWKIVFVRRETNMYNYSGFHQWYSSLGFFEKEESESKGISASGSRTVREPRVVVQTTSDIVWAESCEGQSRSKQVRKPMFSATARRLHREGKLMSGVDLRLGGEFDEGEMRRVLLIGLVCSHPDPLQRPAMKGVVQMLGGDVEVPIVPTTKPSMSFISTSQLLLTLQDTTDSISVFQCGITITILVSLELVKNV</sequence>
<accession>A0AAP0K1V1</accession>
<dbReference type="GO" id="GO:0005524">
    <property type="term" value="F:ATP binding"/>
    <property type="evidence" value="ECO:0007669"/>
    <property type="project" value="UniProtKB-KW"/>
</dbReference>
<keyword evidence="6" id="KW-1185">Reference proteome</keyword>
<reference evidence="5 6" key="1">
    <citation type="submission" date="2024-01" db="EMBL/GenBank/DDBJ databases">
        <title>Genome assemblies of Stephania.</title>
        <authorList>
            <person name="Yang L."/>
        </authorList>
    </citation>
    <scope>NUCLEOTIDE SEQUENCE [LARGE SCALE GENOMIC DNA]</scope>
    <source>
        <strain evidence="5">YNDBR</strain>
        <tissue evidence="5">Leaf</tissue>
    </source>
</reference>
<proteinExistence type="predicted"/>
<keyword evidence="4" id="KW-0067">ATP-binding</keyword>
<dbReference type="EMBL" id="JBBNAF010000005">
    <property type="protein sequence ID" value="KAK9143057.1"/>
    <property type="molecule type" value="Genomic_DNA"/>
</dbReference>
<comment type="caution">
    <text evidence="5">The sequence shown here is derived from an EMBL/GenBank/DDBJ whole genome shotgun (WGS) entry which is preliminary data.</text>
</comment>
<gene>
    <name evidence="5" type="ORF">Syun_012457</name>
</gene>
<evidence type="ECO:0000313" key="6">
    <source>
        <dbReference type="Proteomes" id="UP001420932"/>
    </source>
</evidence>
<name>A0AAP0K1V1_9MAGN</name>
<protein>
    <submittedName>
        <fullName evidence="5">Uncharacterized protein</fullName>
    </submittedName>
</protein>
<evidence type="ECO:0000256" key="1">
    <source>
        <dbReference type="ARBA" id="ARBA00022679"/>
    </source>
</evidence>
<dbReference type="InterPro" id="IPR052059">
    <property type="entry name" value="CR_Ser/Thr_kinase"/>
</dbReference>
<keyword evidence="3" id="KW-0418">Kinase</keyword>
<keyword evidence="2" id="KW-0547">Nucleotide-binding</keyword>
<keyword evidence="1" id="KW-0808">Transferase</keyword>
<evidence type="ECO:0000256" key="4">
    <source>
        <dbReference type="ARBA" id="ARBA00022840"/>
    </source>
</evidence>
<evidence type="ECO:0000256" key="3">
    <source>
        <dbReference type="ARBA" id="ARBA00022777"/>
    </source>
</evidence>
<evidence type="ECO:0000256" key="2">
    <source>
        <dbReference type="ARBA" id="ARBA00022741"/>
    </source>
</evidence>
<dbReference type="PANTHER" id="PTHR47973">
    <property type="entry name" value="CYSTEINE-RICH RECEPTOR-LIKE PROTEIN KINASE 3"/>
    <property type="match status" value="1"/>
</dbReference>
<organism evidence="5 6">
    <name type="scientific">Stephania yunnanensis</name>
    <dbReference type="NCBI Taxonomy" id="152371"/>
    <lineage>
        <taxon>Eukaryota</taxon>
        <taxon>Viridiplantae</taxon>
        <taxon>Streptophyta</taxon>
        <taxon>Embryophyta</taxon>
        <taxon>Tracheophyta</taxon>
        <taxon>Spermatophyta</taxon>
        <taxon>Magnoliopsida</taxon>
        <taxon>Ranunculales</taxon>
        <taxon>Menispermaceae</taxon>
        <taxon>Menispermoideae</taxon>
        <taxon>Cissampelideae</taxon>
        <taxon>Stephania</taxon>
    </lineage>
</organism>